<dbReference type="GO" id="GO:0044208">
    <property type="term" value="P:'de novo' AMP biosynthetic process"/>
    <property type="evidence" value="ECO:0007669"/>
    <property type="project" value="UniProtKB-UniPathway"/>
</dbReference>
<dbReference type="UniPathway" id="UPA00074">
    <property type="reaction ID" value="UER00132"/>
</dbReference>
<dbReference type="Pfam" id="PF00206">
    <property type="entry name" value="Lyase_1"/>
    <property type="match status" value="1"/>
</dbReference>
<comment type="pathway">
    <text evidence="1 12">Purine metabolism; IMP biosynthesis via de novo pathway; 5-amino-1-(5-phospho-D-ribosyl)imidazole-4-carboxamide from 5-amino-1-(5-phospho-D-ribosyl)imidazole-4-carboxylate: step 2/2.</text>
</comment>
<dbReference type="InterPro" id="IPR022761">
    <property type="entry name" value="Fumarate_lyase_N"/>
</dbReference>
<comment type="catalytic activity">
    <reaction evidence="8">
        <text>(2S)-2-[5-amino-1-(5-phospho-beta-D-ribosyl)imidazole-4-carboxamido]succinate = 5-amino-1-(5-phospho-beta-D-ribosyl)imidazole-4-carboxamide + fumarate</text>
        <dbReference type="Rhea" id="RHEA:23920"/>
        <dbReference type="ChEBI" id="CHEBI:29806"/>
        <dbReference type="ChEBI" id="CHEBI:58443"/>
        <dbReference type="ChEBI" id="CHEBI:58475"/>
        <dbReference type="EC" id="4.3.2.2"/>
    </reaction>
    <physiologicalReaction direction="left-to-right" evidence="8">
        <dbReference type="Rhea" id="RHEA:23921"/>
    </physiologicalReaction>
</comment>
<evidence type="ECO:0000256" key="8">
    <source>
        <dbReference type="ARBA" id="ARBA00024477"/>
    </source>
</evidence>
<dbReference type="FunFam" id="1.10.40.30:FF:000007">
    <property type="entry name" value="Adenylosuccinate lyase"/>
    <property type="match status" value="1"/>
</dbReference>
<protein>
    <recommendedName>
        <fullName evidence="5 11">Adenylosuccinate lyase</fullName>
        <shortName evidence="12">ASL</shortName>
        <ecNumber evidence="4 11">4.3.2.2</ecNumber>
    </recommendedName>
    <alternativeName>
        <fullName evidence="9 12">Adenylosuccinase</fullName>
    </alternativeName>
</protein>
<dbReference type="Gene3D" id="1.10.40.30">
    <property type="entry name" value="Fumarase/aspartase (C-terminal domain)"/>
    <property type="match status" value="1"/>
</dbReference>
<reference evidence="14" key="1">
    <citation type="journal article" date="2020" name="mSystems">
        <title>Genome- and Community-Level Interaction Insights into Carbon Utilization and Element Cycling Functions of Hydrothermarchaeota in Hydrothermal Sediment.</title>
        <authorList>
            <person name="Zhou Z."/>
            <person name="Liu Y."/>
            <person name="Xu W."/>
            <person name="Pan J."/>
            <person name="Luo Z.H."/>
            <person name="Li M."/>
        </authorList>
    </citation>
    <scope>NUCLEOTIDE SEQUENCE [LARGE SCALE GENOMIC DNA]</scope>
    <source>
        <strain evidence="14">HyVt-456</strain>
    </source>
</reference>
<dbReference type="EMBL" id="DRLD01000023">
    <property type="protein sequence ID" value="HED09212.1"/>
    <property type="molecule type" value="Genomic_DNA"/>
</dbReference>
<evidence type="ECO:0000256" key="1">
    <source>
        <dbReference type="ARBA" id="ARBA00004706"/>
    </source>
</evidence>
<comment type="similarity">
    <text evidence="3 12">Belongs to the lyase 1 family. Adenylosuccinate lyase subfamily.</text>
</comment>
<gene>
    <name evidence="14" type="ORF">ENJ10_00850</name>
</gene>
<evidence type="ECO:0000256" key="10">
    <source>
        <dbReference type="ARBA" id="ARBA00049115"/>
    </source>
</evidence>
<keyword evidence="6 12" id="KW-0658">Purine biosynthesis</keyword>
<dbReference type="Proteomes" id="UP000886005">
    <property type="component" value="Unassembled WGS sequence"/>
</dbReference>
<dbReference type="InterPro" id="IPR020557">
    <property type="entry name" value="Fumarate_lyase_CS"/>
</dbReference>
<dbReference type="PANTHER" id="PTHR43172">
    <property type="entry name" value="ADENYLOSUCCINATE LYASE"/>
    <property type="match status" value="1"/>
</dbReference>
<dbReference type="GO" id="GO:0005829">
    <property type="term" value="C:cytosol"/>
    <property type="evidence" value="ECO:0007669"/>
    <property type="project" value="TreeGrafter"/>
</dbReference>
<dbReference type="GO" id="GO:0070626">
    <property type="term" value="F:(S)-2-(5-amino-1-(5-phospho-D-ribosyl)imidazole-4-carboxamido) succinate lyase (fumarate-forming) activity"/>
    <property type="evidence" value="ECO:0007669"/>
    <property type="project" value="TreeGrafter"/>
</dbReference>
<dbReference type="Pfam" id="PF10397">
    <property type="entry name" value="ADSL_C"/>
    <property type="match status" value="1"/>
</dbReference>
<feature type="domain" description="Adenylosuccinate lyase C-terminal" evidence="13">
    <location>
        <begin position="349"/>
        <end position="429"/>
    </location>
</feature>
<evidence type="ECO:0000313" key="14">
    <source>
        <dbReference type="EMBL" id="HED09212.1"/>
    </source>
</evidence>
<name>A0A7V1PU32_CALAY</name>
<evidence type="ECO:0000256" key="4">
    <source>
        <dbReference type="ARBA" id="ARBA00012339"/>
    </source>
</evidence>
<sequence length="431" mass="48942">MIDRYSLPEIAHIWSDENRFQKWLDIEIAACEANQKLGVIPAQALKEIKEKARFETARILEIEEEVKHDVIAFLTNVAEYVGPASRYIHYGMTSSDVLDTALAMQMVEAGRLIMEKLKALTAVVGRRAVEFKDTVMMGRSHGIHAEPVTFGFKLAVWYDELQRQIERLEAAIETVRVGQVSGAVGTFAHLDPQVQEMTCEKLGLKSARISTQVLQRDRHAQYMSALALIGGTLEKIAVEIRHLQRTEVLEAEEGFTRGQKGSSAMPHKKNPIISERLTGMARLLRSNTHAAYENIALWHERDISHSSVERVILPDSTMLLYYMLVKAISLIENLRVIPENMMRNLEITHGLYNSQAILLALTQKGVKREEAYRMVQRNAMKVWEEKTDFTETVKKDTEILKHLSSEEISALCGLEGKLKNIDYIFNRLGLL</sequence>
<dbReference type="Gene3D" id="1.10.275.10">
    <property type="entry name" value="Fumarase/aspartase (N-terminal domain)"/>
    <property type="match status" value="1"/>
</dbReference>
<comment type="pathway">
    <text evidence="2 12">Purine metabolism; AMP biosynthesis via de novo pathway; AMP from IMP: step 2/2.</text>
</comment>
<dbReference type="EC" id="4.3.2.2" evidence="4 11"/>
<dbReference type="SUPFAM" id="SSF48557">
    <property type="entry name" value="L-aspartase-like"/>
    <property type="match status" value="1"/>
</dbReference>
<dbReference type="InterPro" id="IPR024083">
    <property type="entry name" value="Fumarase/histidase_N"/>
</dbReference>
<proteinExistence type="inferred from homology"/>
<dbReference type="GO" id="GO:0006189">
    <property type="term" value="P:'de novo' IMP biosynthetic process"/>
    <property type="evidence" value="ECO:0007669"/>
    <property type="project" value="UniProtKB-UniPathway"/>
</dbReference>
<dbReference type="InterPro" id="IPR019468">
    <property type="entry name" value="AdenyloSucc_lyase_C"/>
</dbReference>
<evidence type="ECO:0000259" key="13">
    <source>
        <dbReference type="SMART" id="SM00998"/>
    </source>
</evidence>
<dbReference type="Gene3D" id="1.20.200.10">
    <property type="entry name" value="Fumarase/aspartase (Central domain)"/>
    <property type="match status" value="1"/>
</dbReference>
<keyword evidence="7 12" id="KW-0456">Lyase</keyword>
<dbReference type="UniPathway" id="UPA00075">
    <property type="reaction ID" value="UER00336"/>
</dbReference>
<comment type="caution">
    <text evidence="14">The sequence shown here is derived from an EMBL/GenBank/DDBJ whole genome shotgun (WGS) entry which is preliminary data.</text>
</comment>
<evidence type="ECO:0000256" key="2">
    <source>
        <dbReference type="ARBA" id="ARBA00004734"/>
    </source>
</evidence>
<accession>A0A7V1PU32</accession>
<organism evidence="14">
    <name type="scientific">Caldithrix abyssi</name>
    <dbReference type="NCBI Taxonomy" id="187145"/>
    <lineage>
        <taxon>Bacteria</taxon>
        <taxon>Pseudomonadati</taxon>
        <taxon>Calditrichota</taxon>
        <taxon>Calditrichia</taxon>
        <taxon>Calditrichales</taxon>
        <taxon>Calditrichaceae</taxon>
        <taxon>Caldithrix</taxon>
    </lineage>
</organism>
<evidence type="ECO:0000256" key="12">
    <source>
        <dbReference type="RuleBase" id="RU361172"/>
    </source>
</evidence>
<evidence type="ECO:0000256" key="3">
    <source>
        <dbReference type="ARBA" id="ARBA00008273"/>
    </source>
</evidence>
<dbReference type="FunFam" id="1.20.200.10:FF:000008">
    <property type="entry name" value="Adenylosuccinate lyase"/>
    <property type="match status" value="1"/>
</dbReference>
<dbReference type="PRINTS" id="PR00149">
    <property type="entry name" value="FUMRATELYASE"/>
</dbReference>
<evidence type="ECO:0000256" key="7">
    <source>
        <dbReference type="ARBA" id="ARBA00023239"/>
    </source>
</evidence>
<evidence type="ECO:0000256" key="9">
    <source>
        <dbReference type="ARBA" id="ARBA00030717"/>
    </source>
</evidence>
<dbReference type="PANTHER" id="PTHR43172:SF1">
    <property type="entry name" value="ADENYLOSUCCINATE LYASE"/>
    <property type="match status" value="1"/>
</dbReference>
<evidence type="ECO:0000256" key="6">
    <source>
        <dbReference type="ARBA" id="ARBA00022755"/>
    </source>
</evidence>
<dbReference type="PRINTS" id="PR00145">
    <property type="entry name" value="ARGSUCLYASE"/>
</dbReference>
<dbReference type="CDD" id="cd01360">
    <property type="entry name" value="Adenylsuccinate_lyase_1"/>
    <property type="match status" value="1"/>
</dbReference>
<dbReference type="InterPro" id="IPR000362">
    <property type="entry name" value="Fumarate_lyase_fam"/>
</dbReference>
<dbReference type="PROSITE" id="PS00163">
    <property type="entry name" value="FUMARATE_LYASES"/>
    <property type="match status" value="1"/>
</dbReference>
<dbReference type="GO" id="GO:0004018">
    <property type="term" value="F:N6-(1,2-dicarboxyethyl)AMP AMP-lyase (fumarate-forming) activity"/>
    <property type="evidence" value="ECO:0007669"/>
    <property type="project" value="UniProtKB-UniRule"/>
</dbReference>
<dbReference type="SMART" id="SM00998">
    <property type="entry name" value="ADSL_C"/>
    <property type="match status" value="1"/>
</dbReference>
<dbReference type="NCBIfam" id="TIGR00928">
    <property type="entry name" value="purB"/>
    <property type="match status" value="1"/>
</dbReference>
<dbReference type="InterPro" id="IPR008948">
    <property type="entry name" value="L-Aspartase-like"/>
</dbReference>
<dbReference type="AlphaFoldDB" id="A0A7V1PU32"/>
<comment type="catalytic activity">
    <reaction evidence="10">
        <text>N(6)-(1,2-dicarboxyethyl)-AMP = fumarate + AMP</text>
        <dbReference type="Rhea" id="RHEA:16853"/>
        <dbReference type="ChEBI" id="CHEBI:29806"/>
        <dbReference type="ChEBI" id="CHEBI:57567"/>
        <dbReference type="ChEBI" id="CHEBI:456215"/>
        <dbReference type="EC" id="4.3.2.2"/>
    </reaction>
    <physiologicalReaction direction="left-to-right" evidence="10">
        <dbReference type="Rhea" id="RHEA:16854"/>
    </physiologicalReaction>
</comment>
<evidence type="ECO:0000256" key="11">
    <source>
        <dbReference type="NCBIfam" id="TIGR00928"/>
    </source>
</evidence>
<dbReference type="FunFam" id="1.10.275.10:FF:000006">
    <property type="entry name" value="Adenylosuccinate lyase"/>
    <property type="match status" value="1"/>
</dbReference>
<dbReference type="InterPro" id="IPR004769">
    <property type="entry name" value="Pur_lyase"/>
</dbReference>
<evidence type="ECO:0000256" key="5">
    <source>
        <dbReference type="ARBA" id="ARBA00017058"/>
    </source>
</evidence>